<name>A0ABW9X9W8_9SPHN</name>
<comment type="caution">
    <text evidence="3">The sequence shown here is derived from an EMBL/GenBank/DDBJ whole genome shotgun (WGS) entry which is preliminary data.</text>
</comment>
<dbReference type="InterPro" id="IPR002491">
    <property type="entry name" value="ABC_transptr_periplasmic_BD"/>
</dbReference>
<feature type="chain" id="PRO_5046678155" evidence="1">
    <location>
        <begin position="31"/>
        <end position="301"/>
    </location>
</feature>
<dbReference type="InterPro" id="IPR050902">
    <property type="entry name" value="ABC_Transporter_SBP"/>
</dbReference>
<feature type="domain" description="Fe/B12 periplasmic-binding" evidence="2">
    <location>
        <begin position="46"/>
        <end position="300"/>
    </location>
</feature>
<reference evidence="4" key="1">
    <citation type="submission" date="2020-01" db="EMBL/GenBank/DDBJ databases">
        <title>Sphingomonas sp. strain CSW-10.</title>
        <authorList>
            <person name="Chen W.-M."/>
        </authorList>
    </citation>
    <scope>NUCLEOTIDE SEQUENCE [LARGE SCALE GENOMIC DNA]</scope>
    <source>
        <strain evidence="4">FSY-8</strain>
    </source>
</reference>
<evidence type="ECO:0000259" key="2">
    <source>
        <dbReference type="PROSITE" id="PS50983"/>
    </source>
</evidence>
<dbReference type="PANTHER" id="PTHR30535:SF34">
    <property type="entry name" value="MOLYBDATE-BINDING PROTEIN MOLA"/>
    <property type="match status" value="1"/>
</dbReference>
<dbReference type="Proteomes" id="UP000753724">
    <property type="component" value="Unassembled WGS sequence"/>
</dbReference>
<dbReference type="PROSITE" id="PS50983">
    <property type="entry name" value="FE_B12_PBP"/>
    <property type="match status" value="1"/>
</dbReference>
<accession>A0ABW9X9W8</accession>
<organism evidence="3 4">
    <name type="scientific">Novosphingobium ovatum</name>
    <dbReference type="NCBI Taxonomy" id="1908523"/>
    <lineage>
        <taxon>Bacteria</taxon>
        <taxon>Pseudomonadati</taxon>
        <taxon>Pseudomonadota</taxon>
        <taxon>Alphaproteobacteria</taxon>
        <taxon>Sphingomonadales</taxon>
        <taxon>Sphingomonadaceae</taxon>
        <taxon>Novosphingobium</taxon>
    </lineage>
</organism>
<dbReference type="SUPFAM" id="SSF53807">
    <property type="entry name" value="Helical backbone' metal receptor"/>
    <property type="match status" value="1"/>
</dbReference>
<keyword evidence="1" id="KW-0732">Signal</keyword>
<gene>
    <name evidence="3" type="ORF">GTZ99_01845</name>
</gene>
<protein>
    <submittedName>
        <fullName evidence="3">ABC transporter substrate-binding protein</fullName>
    </submittedName>
</protein>
<keyword evidence="4" id="KW-1185">Reference proteome</keyword>
<sequence length="301" mass="31768">MRRGPERTGQGRLAAVGLLAGLGLCVAACAPGTGQGRADTAPRLPRVVSQNPCTDALVLELADPAQVLAVSAYSHDRMQSSTDVAVARRFRAVSGSVEEAYGLHPDLVLDGNYAAPATAAAYARLGLRREAFAMPATIAESVAQVRRMGALLGHPDRAEALVERINAAVRAAASSARRPRALIWQGGGHVAGPQTLIADLVAHTGMVSFGAQRGYLQSQILPLERVLADPPDLVLAIAHAPAQDRVLNHPALSAMRSPVSGRAMPVYTVPPRLEYCGGPTIPLALDQLVRIRATYVQDHMR</sequence>
<proteinExistence type="predicted"/>
<evidence type="ECO:0000256" key="1">
    <source>
        <dbReference type="SAM" id="SignalP"/>
    </source>
</evidence>
<evidence type="ECO:0000313" key="3">
    <source>
        <dbReference type="EMBL" id="NBC35297.1"/>
    </source>
</evidence>
<dbReference type="Pfam" id="PF01497">
    <property type="entry name" value="Peripla_BP_2"/>
    <property type="match status" value="1"/>
</dbReference>
<dbReference type="Gene3D" id="3.40.50.1980">
    <property type="entry name" value="Nitrogenase molybdenum iron protein domain"/>
    <property type="match status" value="2"/>
</dbReference>
<dbReference type="EMBL" id="JAAAPO010000001">
    <property type="protein sequence ID" value="NBC35297.1"/>
    <property type="molecule type" value="Genomic_DNA"/>
</dbReference>
<dbReference type="RefSeq" id="WP_161716572.1">
    <property type="nucleotide sequence ID" value="NZ_JAAAPO010000001.1"/>
</dbReference>
<evidence type="ECO:0000313" key="4">
    <source>
        <dbReference type="Proteomes" id="UP000753724"/>
    </source>
</evidence>
<feature type="signal peptide" evidence="1">
    <location>
        <begin position="1"/>
        <end position="30"/>
    </location>
</feature>
<dbReference type="CDD" id="cd00636">
    <property type="entry name" value="TroA-like"/>
    <property type="match status" value="1"/>
</dbReference>
<dbReference type="PANTHER" id="PTHR30535">
    <property type="entry name" value="VITAMIN B12-BINDING PROTEIN"/>
    <property type="match status" value="1"/>
</dbReference>